<dbReference type="OrthoDB" id="3365698at2759"/>
<feature type="domain" description="F-box" evidence="1">
    <location>
        <begin position="55"/>
        <end position="111"/>
    </location>
</feature>
<dbReference type="Proteomes" id="UP000807353">
    <property type="component" value="Unassembled WGS sequence"/>
</dbReference>
<dbReference type="InterPro" id="IPR001810">
    <property type="entry name" value="F-box_dom"/>
</dbReference>
<name>A0A9P6CFD6_9AGAR</name>
<dbReference type="Gene3D" id="3.80.10.10">
    <property type="entry name" value="Ribonuclease Inhibitor"/>
    <property type="match status" value="1"/>
</dbReference>
<dbReference type="AlphaFoldDB" id="A0A9P6CFD6"/>
<evidence type="ECO:0000313" key="3">
    <source>
        <dbReference type="Proteomes" id="UP000807353"/>
    </source>
</evidence>
<keyword evidence="3" id="KW-1185">Reference proteome</keyword>
<protein>
    <recommendedName>
        <fullName evidence="1">F-box domain-containing protein</fullName>
    </recommendedName>
</protein>
<comment type="caution">
    <text evidence="2">The sequence shown here is derived from an EMBL/GenBank/DDBJ whole genome shotgun (WGS) entry which is preliminary data.</text>
</comment>
<reference evidence="2" key="1">
    <citation type="submission" date="2020-11" db="EMBL/GenBank/DDBJ databases">
        <authorList>
            <consortium name="DOE Joint Genome Institute"/>
            <person name="Ahrendt S."/>
            <person name="Riley R."/>
            <person name="Andreopoulos W."/>
            <person name="Labutti K."/>
            <person name="Pangilinan J."/>
            <person name="Ruiz-Duenas F.J."/>
            <person name="Barrasa J.M."/>
            <person name="Sanchez-Garcia M."/>
            <person name="Camarero S."/>
            <person name="Miyauchi S."/>
            <person name="Serrano A."/>
            <person name="Linde D."/>
            <person name="Babiker R."/>
            <person name="Drula E."/>
            <person name="Ayuso-Fernandez I."/>
            <person name="Pacheco R."/>
            <person name="Padilla G."/>
            <person name="Ferreira P."/>
            <person name="Barriuso J."/>
            <person name="Kellner H."/>
            <person name="Castanera R."/>
            <person name="Alfaro M."/>
            <person name="Ramirez L."/>
            <person name="Pisabarro A.G."/>
            <person name="Kuo A."/>
            <person name="Tritt A."/>
            <person name="Lipzen A."/>
            <person name="He G."/>
            <person name="Yan M."/>
            <person name="Ng V."/>
            <person name="Cullen D."/>
            <person name="Martin F."/>
            <person name="Rosso M.-N."/>
            <person name="Henrissat B."/>
            <person name="Hibbett D."/>
            <person name="Martinez A.T."/>
            <person name="Grigoriev I.V."/>
        </authorList>
    </citation>
    <scope>NUCLEOTIDE SEQUENCE</scope>
    <source>
        <strain evidence="2">CBS 247.69</strain>
    </source>
</reference>
<evidence type="ECO:0000259" key="1">
    <source>
        <dbReference type="Pfam" id="PF12937"/>
    </source>
</evidence>
<sequence>MVFGAVNTYTPFKVQGDPIFHGISHVQKVLIVSTELQKETTQKCQSLMKPPPHQRVPPEIMANIFTYCVENEVVRLQSPEWCSILCELGHICARWREIVLAEPFLWRRIDVRSYFPLSQSTLEFLHEILTNRGGSCPVELQIMPGCNDDWKALLDLFSTYSSRLRSLQLTINAWNSPTCLQKPMPAFDHVETVALNFYRPSYASDDIEGSRVIKAFSTARRLRKVGIYRECAYNPNLLDITSFPWARLTHLTISCISTSAISRILCACNEICELVIGLQVNSSDCHILPANIRLDHLRSINIQFGANCDVVLDRLTTPELTSLAFGRWAISSQRCISELVERSDCELELLHYPVGETPDIISLLQGMPYLQVLVVPTTDPISKECLEKTQSMNLSPKLHTIAIPVSSICSAVRFLQNRSPSVFSHRKGEGIQDAKIRMAWKDFAPDKGWFEALKPELEKNGCTVEVVFK</sequence>
<dbReference type="InterPro" id="IPR032675">
    <property type="entry name" value="LRR_dom_sf"/>
</dbReference>
<dbReference type="EMBL" id="MU150329">
    <property type="protein sequence ID" value="KAF9458858.1"/>
    <property type="molecule type" value="Genomic_DNA"/>
</dbReference>
<gene>
    <name evidence="2" type="ORF">BDZ94DRAFT_65303</name>
</gene>
<proteinExistence type="predicted"/>
<accession>A0A9P6CFD6</accession>
<dbReference type="Pfam" id="PF12937">
    <property type="entry name" value="F-box-like"/>
    <property type="match status" value="1"/>
</dbReference>
<evidence type="ECO:0000313" key="2">
    <source>
        <dbReference type="EMBL" id="KAF9458858.1"/>
    </source>
</evidence>
<dbReference type="Gene3D" id="1.20.1280.50">
    <property type="match status" value="1"/>
</dbReference>
<organism evidence="2 3">
    <name type="scientific">Collybia nuda</name>
    <dbReference type="NCBI Taxonomy" id="64659"/>
    <lineage>
        <taxon>Eukaryota</taxon>
        <taxon>Fungi</taxon>
        <taxon>Dikarya</taxon>
        <taxon>Basidiomycota</taxon>
        <taxon>Agaricomycotina</taxon>
        <taxon>Agaricomycetes</taxon>
        <taxon>Agaricomycetidae</taxon>
        <taxon>Agaricales</taxon>
        <taxon>Tricholomatineae</taxon>
        <taxon>Clitocybaceae</taxon>
        <taxon>Collybia</taxon>
    </lineage>
</organism>